<dbReference type="InterPro" id="IPR052346">
    <property type="entry name" value="O-mannosyl-transferase_TMTC"/>
</dbReference>
<protein>
    <submittedName>
        <fullName evidence="5">Uncharacterized protein</fullName>
    </submittedName>
</protein>
<dbReference type="PANTHER" id="PTHR44227:SF3">
    <property type="entry name" value="PROTEIN O-MANNOSYL-TRANSFERASE TMTC4"/>
    <property type="match status" value="1"/>
</dbReference>
<feature type="repeat" description="TPR" evidence="3">
    <location>
        <begin position="687"/>
        <end position="720"/>
    </location>
</feature>
<proteinExistence type="predicted"/>
<dbReference type="Proteomes" id="UP000178526">
    <property type="component" value="Unassembled WGS sequence"/>
</dbReference>
<feature type="transmembrane region" description="Helical" evidence="4">
    <location>
        <begin position="191"/>
        <end position="210"/>
    </location>
</feature>
<keyword evidence="2 3" id="KW-0802">TPR repeat</keyword>
<dbReference type="PROSITE" id="PS50005">
    <property type="entry name" value="TPR"/>
    <property type="match status" value="9"/>
</dbReference>
<feature type="repeat" description="TPR" evidence="3">
    <location>
        <begin position="619"/>
        <end position="652"/>
    </location>
</feature>
<dbReference type="EMBL" id="MGDB01000049">
    <property type="protein sequence ID" value="OGL42400.1"/>
    <property type="molecule type" value="Genomic_DNA"/>
</dbReference>
<comment type="caution">
    <text evidence="5">The sequence shown here is derived from an EMBL/GenBank/DDBJ whole genome shotgun (WGS) entry which is preliminary data.</text>
</comment>
<feature type="transmembrane region" description="Helical" evidence="4">
    <location>
        <begin position="216"/>
        <end position="232"/>
    </location>
</feature>
<feature type="transmembrane region" description="Helical" evidence="4">
    <location>
        <begin position="136"/>
        <end position="156"/>
    </location>
</feature>
<feature type="transmembrane region" description="Helical" evidence="4">
    <location>
        <begin position="20"/>
        <end position="38"/>
    </location>
</feature>
<keyword evidence="1" id="KW-0677">Repeat</keyword>
<gene>
    <name evidence="5" type="ORF">A2042_02550</name>
</gene>
<evidence type="ECO:0000256" key="1">
    <source>
        <dbReference type="ARBA" id="ARBA00022737"/>
    </source>
</evidence>
<feature type="repeat" description="TPR" evidence="3">
    <location>
        <begin position="517"/>
        <end position="550"/>
    </location>
</feature>
<feature type="transmembrane region" description="Helical" evidence="4">
    <location>
        <begin position="162"/>
        <end position="179"/>
    </location>
</feature>
<accession>A0A1F7RM50</accession>
<keyword evidence="4" id="KW-1133">Transmembrane helix</keyword>
<dbReference type="InterPro" id="IPR011990">
    <property type="entry name" value="TPR-like_helical_dom_sf"/>
</dbReference>
<dbReference type="PANTHER" id="PTHR44227">
    <property type="match status" value="1"/>
</dbReference>
<feature type="repeat" description="TPR" evidence="3">
    <location>
        <begin position="585"/>
        <end position="618"/>
    </location>
</feature>
<dbReference type="Gene3D" id="1.25.40.10">
    <property type="entry name" value="Tetratricopeptide repeat domain"/>
    <property type="match status" value="4"/>
</dbReference>
<feature type="transmembrane region" description="Helical" evidence="4">
    <location>
        <begin position="353"/>
        <end position="373"/>
    </location>
</feature>
<feature type="transmembrane region" description="Helical" evidence="4">
    <location>
        <begin position="244"/>
        <end position="263"/>
    </location>
</feature>
<feature type="transmembrane region" description="Helical" evidence="4">
    <location>
        <begin position="328"/>
        <end position="347"/>
    </location>
</feature>
<evidence type="ECO:0000256" key="4">
    <source>
        <dbReference type="SAM" id="Phobius"/>
    </source>
</evidence>
<dbReference type="InterPro" id="IPR013105">
    <property type="entry name" value="TPR_2"/>
</dbReference>
<dbReference type="Pfam" id="PF07719">
    <property type="entry name" value="TPR_2"/>
    <property type="match status" value="1"/>
</dbReference>
<dbReference type="Pfam" id="PF13414">
    <property type="entry name" value="TPR_11"/>
    <property type="match status" value="4"/>
</dbReference>
<evidence type="ECO:0000256" key="3">
    <source>
        <dbReference type="PROSITE-ProRule" id="PRU00339"/>
    </source>
</evidence>
<dbReference type="AlphaFoldDB" id="A0A1F7RM50"/>
<feature type="repeat" description="TPR" evidence="3">
    <location>
        <begin position="551"/>
        <end position="584"/>
    </location>
</feature>
<feature type="transmembrane region" description="Helical" evidence="4">
    <location>
        <begin position="405"/>
        <end position="423"/>
    </location>
</feature>
<keyword evidence="4" id="KW-0812">Transmembrane</keyword>
<feature type="repeat" description="TPR" evidence="3">
    <location>
        <begin position="653"/>
        <end position="686"/>
    </location>
</feature>
<dbReference type="SMART" id="SM00028">
    <property type="entry name" value="TPR"/>
    <property type="match status" value="9"/>
</dbReference>
<sequence length="766" mass="88197">MGKNIYSKAKRKVKSHGENFKGIFLRLLFIALLGLVVYSNTFDASWHLDDYSSILGNHKIKNLSKSFQDIIPNPRGICDFTFAVNYYFSGPNVFGFHLINLIIHIISAFMVYFIIRLTLIIHKGEDSDSLAGQLENLPLAGALIFAAHPIQTQAVTYIVQRYASLATMFYLMSLIFFIKARLNLLRNNCKFLSIQHFPYYFCSFVCAILAMRTKEIAATIPFILLLYDFFFLKKSQKKLKDTLFYIIPFFILVLVIVALRVYFVSPGFTELGDSIDRGLKDPSASITRVEYATTSINVIITYIRLLFLPMNQNIFQIYPISTSLFSNYTYLSLFIHLAIIVFAVVIFKTSRLISFGIFWFYITLSVESSIFLIGNVIFEHRLYLPSLGFVFSIVGMALLKVKWGKISYIFFLIIITMFFIETFNRNLVWKDDFTLWNDCLSKSKNNHSPIAYLSLGNFYLDKKSYDASIAKYRRALEIDPYYAPAHNNLGYAYGLKGLLNMAAKEYIKALDIRPGYPAAHNNLGIVYQNQGKLTEAVREFKIALKLNPIYAKAYNNLGNLYCTQERLEEAIKHIQLALAIDPDLPEAHNNLGNAYYSQGMFKYAYMEYMRTLKLKPYLAETHNNLGNVYCSLGRFKDAIREYRIALKLKPDFAEFYYNLGNAYNYSDQLEEAIKSYKTALSLNFNLAEVHFKLGNIYFNHGNLEVAIKEYQTTLRIKQNWAEAHFNLGIVYKEQGLFGDAKEEFKNALKINPNYVQARQALESISK</sequence>
<evidence type="ECO:0000313" key="5">
    <source>
        <dbReference type="EMBL" id="OGL42400.1"/>
    </source>
</evidence>
<dbReference type="InterPro" id="IPR019734">
    <property type="entry name" value="TPR_rpt"/>
</dbReference>
<feature type="repeat" description="TPR" evidence="3">
    <location>
        <begin position="721"/>
        <end position="754"/>
    </location>
</feature>
<feature type="transmembrane region" description="Helical" evidence="4">
    <location>
        <begin position="94"/>
        <end position="115"/>
    </location>
</feature>
<feature type="repeat" description="TPR" evidence="3">
    <location>
        <begin position="449"/>
        <end position="482"/>
    </location>
</feature>
<evidence type="ECO:0000313" key="6">
    <source>
        <dbReference type="Proteomes" id="UP000178526"/>
    </source>
</evidence>
<reference evidence="5 6" key="1">
    <citation type="journal article" date="2016" name="Nat. Commun.">
        <title>Thousands of microbial genomes shed light on interconnected biogeochemical processes in an aquifer system.</title>
        <authorList>
            <person name="Anantharaman K."/>
            <person name="Brown C.T."/>
            <person name="Hug L.A."/>
            <person name="Sharon I."/>
            <person name="Castelle C.J."/>
            <person name="Probst A.J."/>
            <person name="Thomas B.C."/>
            <person name="Singh A."/>
            <person name="Wilkins M.J."/>
            <person name="Karaoz U."/>
            <person name="Brodie E.L."/>
            <person name="Williams K.H."/>
            <person name="Hubbard S.S."/>
            <person name="Banfield J.F."/>
        </authorList>
    </citation>
    <scope>NUCLEOTIDE SEQUENCE [LARGE SCALE GENOMIC DNA]</scope>
</reference>
<keyword evidence="4" id="KW-0472">Membrane</keyword>
<feature type="transmembrane region" description="Helical" evidence="4">
    <location>
        <begin position="382"/>
        <end position="399"/>
    </location>
</feature>
<feature type="repeat" description="TPR" evidence="3">
    <location>
        <begin position="483"/>
        <end position="516"/>
    </location>
</feature>
<dbReference type="SUPFAM" id="SSF48452">
    <property type="entry name" value="TPR-like"/>
    <property type="match status" value="2"/>
</dbReference>
<name>A0A1F7RM50_9BACT</name>
<dbReference type="PROSITE" id="PS50293">
    <property type="entry name" value="TPR_REGION"/>
    <property type="match status" value="6"/>
</dbReference>
<organism evidence="5 6">
    <name type="scientific">Candidatus Schekmanbacteria bacterium GWA2_38_11</name>
    <dbReference type="NCBI Taxonomy" id="1817876"/>
    <lineage>
        <taxon>Bacteria</taxon>
        <taxon>Candidatus Schekmaniibacteriota</taxon>
    </lineage>
</organism>
<evidence type="ECO:0000256" key="2">
    <source>
        <dbReference type="ARBA" id="ARBA00022803"/>
    </source>
</evidence>